<keyword evidence="3" id="KW-1185">Reference proteome</keyword>
<feature type="compositionally biased region" description="Basic and acidic residues" evidence="1">
    <location>
        <begin position="241"/>
        <end position="257"/>
    </location>
</feature>
<proteinExistence type="predicted"/>
<dbReference type="InterPro" id="IPR045882">
    <property type="entry name" value="GPT1/2"/>
</dbReference>
<reference evidence="2" key="1">
    <citation type="submission" date="2023-12" db="EMBL/GenBank/DDBJ databases">
        <title>Genome assembly of Anisodus tanguticus.</title>
        <authorList>
            <person name="Wang Y.-J."/>
        </authorList>
    </citation>
    <scope>NUCLEOTIDE SEQUENCE</scope>
    <source>
        <strain evidence="2">KB-2021</strain>
        <tissue evidence="2">Leaf</tissue>
    </source>
</reference>
<feature type="compositionally biased region" description="Basic and acidic residues" evidence="1">
    <location>
        <begin position="98"/>
        <end position="110"/>
    </location>
</feature>
<comment type="caution">
    <text evidence="2">The sequence shown here is derived from an EMBL/GenBank/DDBJ whole genome shotgun (WGS) entry which is preliminary data.</text>
</comment>
<feature type="compositionally biased region" description="Polar residues" evidence="1">
    <location>
        <begin position="364"/>
        <end position="396"/>
    </location>
</feature>
<evidence type="ECO:0000313" key="3">
    <source>
        <dbReference type="Proteomes" id="UP001291623"/>
    </source>
</evidence>
<name>A0AAE1SUM1_9SOLA</name>
<protein>
    <submittedName>
        <fullName evidence="2">Uncharacterized protein</fullName>
    </submittedName>
</protein>
<organism evidence="2 3">
    <name type="scientific">Anisodus tanguticus</name>
    <dbReference type="NCBI Taxonomy" id="243964"/>
    <lineage>
        <taxon>Eukaryota</taxon>
        <taxon>Viridiplantae</taxon>
        <taxon>Streptophyta</taxon>
        <taxon>Embryophyta</taxon>
        <taxon>Tracheophyta</taxon>
        <taxon>Spermatophyta</taxon>
        <taxon>Magnoliopsida</taxon>
        <taxon>eudicotyledons</taxon>
        <taxon>Gunneridae</taxon>
        <taxon>Pentapetalae</taxon>
        <taxon>asterids</taxon>
        <taxon>lamiids</taxon>
        <taxon>Solanales</taxon>
        <taxon>Solanaceae</taxon>
        <taxon>Solanoideae</taxon>
        <taxon>Hyoscyameae</taxon>
        <taxon>Anisodus</taxon>
    </lineage>
</organism>
<dbReference type="PANTHER" id="PTHR33737:SF19">
    <property type="entry name" value="BNAA10G12980D PROTEIN"/>
    <property type="match status" value="1"/>
</dbReference>
<gene>
    <name evidence="2" type="ORF">RND71_006670</name>
</gene>
<dbReference type="GO" id="GO:0008017">
    <property type="term" value="F:microtubule binding"/>
    <property type="evidence" value="ECO:0007669"/>
    <property type="project" value="InterPro"/>
</dbReference>
<sequence>MESDLRLLEDEFKYHFTGTFQVALQFPWLAPPRLHCFEGFVLISNVEPLRYPNELFRVNYVLQFLLDMCRFFVVVEIGGLEVRVDPVKSGCSSRRGSRNKENMNSDKAEMPKLSVEPLHMKRKKRGGGYNLRKSLAWDIAFSTEEGVLDPIELSLLSGTVVNTCGDALFTINEEERNPTSNYSLRDDSSAYLNSNKKSTFKGIRAAALKEETRKASSKVLASHNGRTISKSIGCSRPPLKRPADLNHGKSVTEESKLPKFQVSKPSSCLFPTSSKSTIPRASHLKHQVTESGNAFNLSIWLLVSVIVSISIIGNGSISIQKNLGLRSSSRKVRNSQEKAKADAEPLKDKSSSCILRGNGEKSTSKLQASTESSPVNKASNTGVEMNPDTTLPSSRAHSSECHDVCTPYALRLPHNTPTAVSSMQYLPAQAMKPSGLRMPSPSLGFFRQTKASNTRRLLKEESSMCLLQRSGDLRPPEALARQEGRVNLANQNCRILGMESGSSTASCKVIKTVLEGNNVEKMKIPSVIKKLDPVSEKVRDPAGNFDEKALDHIKHEEKKLQDAELLMSGEQHPAQTAKHEHINKDGNLMNSIPRFIENKGSAGSDFRDAQFPQARYNTQSLALQELEGAIGNPKEAEESGISSVIDGSICNSHYRNMINLGEEVMEEGYVGGCNNLPGREFETVKSFAVEDGRIFDNDKYIMRIKSNLSKARKELWNNGGGNCESLNLTGSDFREEMMEKSEVASQHEDSQNLNEAFTSKQITDRAQTGGLLADVSSETLFDENCKTNPGGPSIYSEHKSQGGRLLHSSDQSLSKYVCIDQSQDEQIAETSLSALSYRPEESGFDSFDVTSEQTELESNRITVVGEDPADIICSSPVKITLAENCNHSTDEKILANSTSSLEFGSSSSGTRNKMVSDVPGSVGECRKPITESVLDVPSSIGNLSNCQNEGNNLTSYMEFCSSSRGTEEVIGSGILGPMGAGDRDQLIKDMFLFKGMDKFEIRDSSNNPSDGKQIIKVKLGMSSPESLKFEESHMCCHAHLIPSSSPELEYHKVVLDILHTPPQLGDTRQENEVGKTTNALTNILQMESHDNDAQLLPGKDPSTVVEECERSNAFENFRDALLARKSVDEGGLESPSFLITESTLIHGSGNAADELDVIHCNEDRLSYPAAIESLSLELDSSQGTSKNHKASVTTDCIELVEGDQTSSRIKRKVIDILNQDIEVKESETEKPSGSESSHNELWHGLEDTQQCTNDNTISPVKNTDICMKKGNLLVLPPRDAVPFSDEWLAAMEAAGEMGVGGLGWGLEFLSLEFAGFKNEEDILTMKGGAVQNSPQEKSLPEPSLWSPVKKKNNQLGPFDCTKFHHNAPPES</sequence>
<feature type="region of interest" description="Disordered" evidence="1">
    <location>
        <begin position="326"/>
        <end position="398"/>
    </location>
</feature>
<dbReference type="PANTHER" id="PTHR33737">
    <property type="entry name" value="OS05G0121800 PROTEIN"/>
    <property type="match status" value="1"/>
</dbReference>
<feature type="compositionally biased region" description="Basic and acidic residues" evidence="1">
    <location>
        <begin position="334"/>
        <end position="350"/>
    </location>
</feature>
<feature type="region of interest" description="Disordered" evidence="1">
    <location>
        <begin position="89"/>
        <end position="111"/>
    </location>
</feature>
<feature type="region of interest" description="Disordered" evidence="1">
    <location>
        <begin position="1329"/>
        <end position="1371"/>
    </location>
</feature>
<dbReference type="Proteomes" id="UP001291623">
    <property type="component" value="Unassembled WGS sequence"/>
</dbReference>
<evidence type="ECO:0000256" key="1">
    <source>
        <dbReference type="SAM" id="MobiDB-lite"/>
    </source>
</evidence>
<evidence type="ECO:0000313" key="2">
    <source>
        <dbReference type="EMBL" id="KAK4375993.1"/>
    </source>
</evidence>
<dbReference type="EMBL" id="JAVYJV010000003">
    <property type="protein sequence ID" value="KAK4375993.1"/>
    <property type="molecule type" value="Genomic_DNA"/>
</dbReference>
<feature type="region of interest" description="Disordered" evidence="1">
    <location>
        <begin position="228"/>
        <end position="257"/>
    </location>
</feature>
<accession>A0AAE1SUM1</accession>